<proteinExistence type="predicted"/>
<dbReference type="InterPro" id="IPR043519">
    <property type="entry name" value="NT_sf"/>
</dbReference>
<dbReference type="Gene3D" id="1.10.1410.10">
    <property type="match status" value="1"/>
</dbReference>
<dbReference type="AlphaFoldDB" id="A0AAN4ZQU3"/>
<sequence>TLIDLRRLFENYESHHEDGICDLKLVEIGSYAMGTTTQYSDLDVLIVPFSNDDNHERIEEFEKRMSLKSETGTIFRKNQLTPLTNRLTNSRLLHGNAEFVLHAKVPIIHGKTRSDVAFDIQIGSLQTLYSSNFVRVAFQLDPRLILVYHWLRTQAEECKLFGGQLGLFSSYHLYMLIIHFAQKNGILPVLMEGYGHHLSSALHWREITEDYGDDKSAISPLYTTDEPDIWAPDLTKQLVEYYAKRDFTKIKIYLGNGRVVKRSTDQLLLIDPFHDKDLGVCAVNYGATHMNTLFDKLKNNLS</sequence>
<dbReference type="GO" id="GO:0031123">
    <property type="term" value="P:RNA 3'-end processing"/>
    <property type="evidence" value="ECO:0007669"/>
    <property type="project" value="TreeGrafter"/>
</dbReference>
<dbReference type="GO" id="GO:0050265">
    <property type="term" value="F:RNA uridylyltransferase activity"/>
    <property type="evidence" value="ECO:0007669"/>
    <property type="project" value="TreeGrafter"/>
</dbReference>
<evidence type="ECO:0000313" key="2">
    <source>
        <dbReference type="EMBL" id="GMR43709.1"/>
    </source>
</evidence>
<feature type="non-terminal residue" evidence="2">
    <location>
        <position position="302"/>
    </location>
</feature>
<reference evidence="3" key="1">
    <citation type="submission" date="2022-10" db="EMBL/GenBank/DDBJ databases">
        <title>Genome assembly of Pristionchus species.</title>
        <authorList>
            <person name="Yoshida K."/>
            <person name="Sommer R.J."/>
        </authorList>
    </citation>
    <scope>NUCLEOTIDE SEQUENCE [LARGE SCALE GENOMIC DNA]</scope>
    <source>
        <strain evidence="3">RS5460</strain>
    </source>
</reference>
<dbReference type="SUPFAM" id="SSF81631">
    <property type="entry name" value="PAP/OAS1 substrate-binding domain"/>
    <property type="match status" value="1"/>
</dbReference>
<gene>
    <name evidence="2" type="ORF">PMAYCL1PPCAC_13904</name>
</gene>
<dbReference type="Pfam" id="PF22600">
    <property type="entry name" value="MTPAP-like_central"/>
    <property type="match status" value="1"/>
</dbReference>
<comment type="caution">
    <text evidence="2">The sequence shown here is derived from an EMBL/GenBank/DDBJ whole genome shotgun (WGS) entry which is preliminary data.</text>
</comment>
<evidence type="ECO:0000313" key="3">
    <source>
        <dbReference type="Proteomes" id="UP001328107"/>
    </source>
</evidence>
<dbReference type="SUPFAM" id="SSF81301">
    <property type="entry name" value="Nucleotidyltransferase"/>
    <property type="match status" value="1"/>
</dbReference>
<keyword evidence="3" id="KW-1185">Reference proteome</keyword>
<protein>
    <recommendedName>
        <fullName evidence="1">Poly(A) RNA polymerase mitochondrial-like central palm domain-containing protein</fullName>
    </recommendedName>
</protein>
<dbReference type="Proteomes" id="UP001328107">
    <property type="component" value="Unassembled WGS sequence"/>
</dbReference>
<dbReference type="EMBL" id="BTRK01000003">
    <property type="protein sequence ID" value="GMR43709.1"/>
    <property type="molecule type" value="Genomic_DNA"/>
</dbReference>
<evidence type="ECO:0000259" key="1">
    <source>
        <dbReference type="Pfam" id="PF22600"/>
    </source>
</evidence>
<dbReference type="PANTHER" id="PTHR12271:SF12">
    <property type="entry name" value="POLYMERASE NUCLEOTIDYL TRANSFERASE DOMAIN-CONTAINING PROTEIN"/>
    <property type="match status" value="1"/>
</dbReference>
<feature type="domain" description="Poly(A) RNA polymerase mitochondrial-like central palm" evidence="1">
    <location>
        <begin position="13"/>
        <end position="134"/>
    </location>
</feature>
<dbReference type="InterPro" id="IPR054708">
    <property type="entry name" value="MTPAP-like_central"/>
</dbReference>
<feature type="non-terminal residue" evidence="2">
    <location>
        <position position="1"/>
    </location>
</feature>
<dbReference type="PANTHER" id="PTHR12271">
    <property type="entry name" value="POLY A POLYMERASE CID PAP -RELATED"/>
    <property type="match status" value="1"/>
</dbReference>
<name>A0AAN4ZQU3_9BILA</name>
<organism evidence="2 3">
    <name type="scientific">Pristionchus mayeri</name>
    <dbReference type="NCBI Taxonomy" id="1317129"/>
    <lineage>
        <taxon>Eukaryota</taxon>
        <taxon>Metazoa</taxon>
        <taxon>Ecdysozoa</taxon>
        <taxon>Nematoda</taxon>
        <taxon>Chromadorea</taxon>
        <taxon>Rhabditida</taxon>
        <taxon>Rhabditina</taxon>
        <taxon>Diplogasteromorpha</taxon>
        <taxon>Diplogasteroidea</taxon>
        <taxon>Neodiplogasteridae</taxon>
        <taxon>Pristionchus</taxon>
    </lineage>
</organism>
<dbReference type="Gene3D" id="3.30.460.10">
    <property type="entry name" value="Beta Polymerase, domain 2"/>
    <property type="match status" value="1"/>
</dbReference>
<accession>A0AAN4ZQU3</accession>